<dbReference type="InterPro" id="IPR044060">
    <property type="entry name" value="Bacterial_rp_domain"/>
</dbReference>
<feature type="region of interest" description="Disordered" evidence="2">
    <location>
        <begin position="612"/>
        <end position="634"/>
    </location>
</feature>
<dbReference type="PROSITE" id="PS51272">
    <property type="entry name" value="SLH"/>
    <property type="match status" value="3"/>
</dbReference>
<keyword evidence="6" id="KW-1185">Reference proteome</keyword>
<dbReference type="Gene3D" id="2.60.40.2700">
    <property type="match status" value="1"/>
</dbReference>
<feature type="compositionally biased region" description="Low complexity" evidence="2">
    <location>
        <begin position="614"/>
        <end position="625"/>
    </location>
</feature>
<feature type="signal peptide" evidence="3">
    <location>
        <begin position="1"/>
        <end position="25"/>
    </location>
</feature>
<feature type="domain" description="SLH" evidence="4">
    <location>
        <begin position="779"/>
        <end position="841"/>
    </location>
</feature>
<evidence type="ECO:0000313" key="6">
    <source>
        <dbReference type="Proteomes" id="UP000628736"/>
    </source>
</evidence>
<organism evidence="5 6">
    <name type="scientific">Flintibacter hominis</name>
    <dbReference type="NCBI Taxonomy" id="2763048"/>
    <lineage>
        <taxon>Bacteria</taxon>
        <taxon>Bacillati</taxon>
        <taxon>Bacillota</taxon>
        <taxon>Clostridia</taxon>
        <taxon>Eubacteriales</taxon>
        <taxon>Flintibacter</taxon>
    </lineage>
</organism>
<evidence type="ECO:0000313" key="5">
    <source>
        <dbReference type="EMBL" id="MBC5723280.1"/>
    </source>
</evidence>
<name>A0A8J6IYP8_9FIRM</name>
<reference evidence="5" key="1">
    <citation type="submission" date="2020-08" db="EMBL/GenBank/DDBJ databases">
        <title>Genome public.</title>
        <authorList>
            <person name="Liu C."/>
            <person name="Sun Q."/>
        </authorList>
    </citation>
    <scope>NUCLEOTIDE SEQUENCE</scope>
    <source>
        <strain evidence="5">NSJ-23</strain>
    </source>
</reference>
<dbReference type="InterPro" id="IPR051465">
    <property type="entry name" value="Cell_Envelope_Struct_Comp"/>
</dbReference>
<keyword evidence="3" id="KW-0732">Signal</keyword>
<feature type="domain" description="SLH" evidence="4">
    <location>
        <begin position="720"/>
        <end position="778"/>
    </location>
</feature>
<feature type="domain" description="SLH" evidence="4">
    <location>
        <begin position="845"/>
        <end position="903"/>
    </location>
</feature>
<dbReference type="Pfam" id="PF00395">
    <property type="entry name" value="SLH"/>
    <property type="match status" value="3"/>
</dbReference>
<proteinExistence type="predicted"/>
<protein>
    <submittedName>
        <fullName evidence="5">S-layer homology domain-containing protein</fullName>
    </submittedName>
</protein>
<feature type="chain" id="PRO_5035245343" evidence="3">
    <location>
        <begin position="26"/>
        <end position="903"/>
    </location>
</feature>
<evidence type="ECO:0000256" key="2">
    <source>
        <dbReference type="SAM" id="MobiDB-lite"/>
    </source>
</evidence>
<gene>
    <name evidence="5" type="ORF">H8S11_10720</name>
</gene>
<evidence type="ECO:0000256" key="1">
    <source>
        <dbReference type="ARBA" id="ARBA00022737"/>
    </source>
</evidence>
<dbReference type="Pfam" id="PF18998">
    <property type="entry name" value="Flg_new_2"/>
    <property type="match status" value="1"/>
</dbReference>
<accession>A0A8J6IYP8</accession>
<dbReference type="InterPro" id="IPR001119">
    <property type="entry name" value="SLH_dom"/>
</dbReference>
<dbReference type="RefSeq" id="WP_186853141.1">
    <property type="nucleotide sequence ID" value="NZ_JACOPO010000007.1"/>
</dbReference>
<evidence type="ECO:0000256" key="3">
    <source>
        <dbReference type="SAM" id="SignalP"/>
    </source>
</evidence>
<keyword evidence="1" id="KW-0677">Repeat</keyword>
<dbReference type="Proteomes" id="UP000628736">
    <property type="component" value="Unassembled WGS sequence"/>
</dbReference>
<comment type="caution">
    <text evidence="5">The sequence shown here is derived from an EMBL/GenBank/DDBJ whole genome shotgun (WGS) entry which is preliminary data.</text>
</comment>
<dbReference type="PANTHER" id="PTHR43308">
    <property type="entry name" value="OUTER MEMBRANE PROTEIN ALPHA-RELATED"/>
    <property type="match status" value="1"/>
</dbReference>
<sequence>MKKWQRSLLAVLSFCLCLLPMTVSATEEDGESISVGNVTLTPETEYAKTDMGTVTTEGATQEDYNIRWEASSATLTLNGAEISAEDISAIQADIEKLTISLIGENRISAKNTQENVEFSAIQNSGEIEFLESEEDSSLTISVSQAAESGSTKKISGIYTGAGLVNNATLFIEISVPSQAGYSDTIAGIIGGEYEEQSAFLKNTGKITAEIQNQSLTTWSGADVYGILIYSGGMENSGELDLTVSTVNGDAYGLRGTSTSVPWQNNGLIRSDVVAYGGNYEGVLEELHKGSNHVCAVSVVSDQMEMTNAGTMELTAKNAGNNLTAEYAIGLELDSSSSVLNNTGTIHCRAYDAYTWGIYLSNLTDNATLTNSGSITIEATTDGQSDGEQIGPACATGIGINMDNFETDPVPVRTELVLEPGSSLSISTHAAGDVDSPEEVTYMYCQAIQLQKIYYGGDPQYDEKPQEIMLADDLIILKDGEYDGGAPLTEFLEDYIDLGMYVYINTIGNYFTNPEDGSVYSVPSKTVTILPSLTGNVVISGTAEIGQTLVAETSGIPDNISVSYQWQSGDTADGTFSDISGATEAAYTLTDEDAGKYIRVVVTPVAGSGYAGRLSATTETSVSTPSSGGGGSSSYSISVDKNIENGTVTVSPKSASSGRTVTITVKADEGYELDELTVTDKNGDEIELTDKGDGRYTFKMPRSKVTIEASFVETDHQDTCPAADFRDVDEDAWYHEAVDYALDNGLMSGVSDREFAPGSTLTRAMVAQMLYSLEGKPAAGRADFADVAEDAWYADAISWAAGEGIVSGYGDTFGPNDPITREQLAAILYRYAQNEGYKTSQSGKGTEGYLDASSISSYAVKAMDWAVNAGLLSGKGNNTLAPTAGATRAEVAQIFMNFCENIAK</sequence>
<evidence type="ECO:0000259" key="4">
    <source>
        <dbReference type="PROSITE" id="PS51272"/>
    </source>
</evidence>
<dbReference type="AlphaFoldDB" id="A0A8J6IYP8"/>
<dbReference type="EMBL" id="JACOPO010000007">
    <property type="protein sequence ID" value="MBC5723280.1"/>
    <property type="molecule type" value="Genomic_DNA"/>
</dbReference>